<reference evidence="3 4" key="1">
    <citation type="submission" date="2016-04" db="EMBL/GenBank/DDBJ databases">
        <title>Complete Genome Sequence of Halotalea alkalilenta IHB B 13600.</title>
        <authorList>
            <person name="Swarnkar M.K."/>
            <person name="Sharma A."/>
            <person name="Kaushal K."/>
            <person name="Soni R."/>
            <person name="Rana S."/>
            <person name="Singh A.K."/>
            <person name="Gulati A."/>
        </authorList>
    </citation>
    <scope>NUCLEOTIDE SEQUENCE [LARGE SCALE GENOMIC DNA]</scope>
    <source>
        <strain evidence="3 4">IHB B 13600</strain>
    </source>
</reference>
<sequence length="172" mass="17425">MLASMASMSMLFGLGQAQAAVTGKVDVSLNVAQGCEVTGGGVDGNLNDFGILDFGDVSTTWTNVLSAELAGVSGGTLQVECSKDLEAFQVSVDGGLRGDRSLVSADSGDTVSYEVFSDAARTVPYIIGSSQPIALDTSGAPTEVPLYGAIAANGSAIASGLYTDTLLVKLEF</sequence>
<gene>
    <name evidence="3" type="ORF">A5892_09225</name>
</gene>
<organism evidence="3 4">
    <name type="scientific">Halotalea alkalilenta</name>
    <dbReference type="NCBI Taxonomy" id="376489"/>
    <lineage>
        <taxon>Bacteria</taxon>
        <taxon>Pseudomonadati</taxon>
        <taxon>Pseudomonadota</taxon>
        <taxon>Gammaproteobacteria</taxon>
        <taxon>Oceanospirillales</taxon>
        <taxon>Halomonadaceae</taxon>
        <taxon>Halotalea</taxon>
    </lineage>
</organism>
<evidence type="ECO:0000256" key="1">
    <source>
        <dbReference type="SAM" id="SignalP"/>
    </source>
</evidence>
<dbReference type="Proteomes" id="UP000077875">
    <property type="component" value="Chromosome"/>
</dbReference>
<dbReference type="STRING" id="376489.A5892_09225"/>
<evidence type="ECO:0000313" key="3">
    <source>
        <dbReference type="EMBL" id="ANF59589.1"/>
    </source>
</evidence>
<dbReference type="KEGG" id="haa:A5892_09225"/>
<keyword evidence="1" id="KW-0732">Signal</keyword>
<protein>
    <recommendedName>
        <fullName evidence="2">Spore coat protein U/FanG domain-containing protein</fullName>
    </recommendedName>
</protein>
<feature type="chain" id="PRO_5008004785" description="Spore coat protein U/FanG domain-containing protein" evidence="1">
    <location>
        <begin position="20"/>
        <end position="172"/>
    </location>
</feature>
<dbReference type="InterPro" id="IPR053167">
    <property type="entry name" value="Spore_coat_component"/>
</dbReference>
<dbReference type="Pfam" id="PF05229">
    <property type="entry name" value="SCPU"/>
    <property type="match status" value="1"/>
</dbReference>
<dbReference type="SMART" id="SM00972">
    <property type="entry name" value="SCPU"/>
    <property type="match status" value="1"/>
</dbReference>
<evidence type="ECO:0000259" key="2">
    <source>
        <dbReference type="Pfam" id="PF05229"/>
    </source>
</evidence>
<keyword evidence="4" id="KW-1185">Reference proteome</keyword>
<name>A0A172YK56_9GAMM</name>
<evidence type="ECO:0000313" key="4">
    <source>
        <dbReference type="Proteomes" id="UP000077875"/>
    </source>
</evidence>
<dbReference type="AlphaFoldDB" id="A0A172YK56"/>
<proteinExistence type="predicted"/>
<dbReference type="PANTHER" id="PTHR37089:SF3">
    <property type="entry name" value="EXPORTED PROTEIN"/>
    <property type="match status" value="1"/>
</dbReference>
<dbReference type="PANTHER" id="PTHR37089">
    <property type="entry name" value="PROTEIN U-RELATED"/>
    <property type="match status" value="1"/>
</dbReference>
<dbReference type="EMBL" id="CP015243">
    <property type="protein sequence ID" value="ANF59589.1"/>
    <property type="molecule type" value="Genomic_DNA"/>
</dbReference>
<feature type="signal peptide" evidence="1">
    <location>
        <begin position="1"/>
        <end position="19"/>
    </location>
</feature>
<dbReference type="InterPro" id="IPR007893">
    <property type="entry name" value="Spore_coat_U/FanG"/>
</dbReference>
<feature type="domain" description="Spore coat protein U/FanG" evidence="2">
    <location>
        <begin position="22"/>
        <end position="168"/>
    </location>
</feature>
<accession>A0A172YK56</accession>